<dbReference type="FunFam" id="3.40.50.720:FF:000084">
    <property type="entry name" value="Short-chain dehydrogenase reductase"/>
    <property type="match status" value="1"/>
</dbReference>
<dbReference type="InterPro" id="IPR002347">
    <property type="entry name" value="SDR_fam"/>
</dbReference>
<dbReference type="OrthoDB" id="20590at2"/>
<evidence type="ECO:0000313" key="4">
    <source>
        <dbReference type="EMBL" id="MPR24248.1"/>
    </source>
</evidence>
<evidence type="ECO:0000259" key="3">
    <source>
        <dbReference type="SMART" id="SM00822"/>
    </source>
</evidence>
<organism evidence="4 5">
    <name type="scientific">Microvirga tunisiensis</name>
    <dbReference type="NCBI Taxonomy" id="2108360"/>
    <lineage>
        <taxon>Bacteria</taxon>
        <taxon>Pseudomonadati</taxon>
        <taxon>Pseudomonadota</taxon>
        <taxon>Alphaproteobacteria</taxon>
        <taxon>Hyphomicrobiales</taxon>
        <taxon>Methylobacteriaceae</taxon>
        <taxon>Microvirga</taxon>
    </lineage>
</organism>
<dbReference type="PROSITE" id="PS00061">
    <property type="entry name" value="ADH_SHORT"/>
    <property type="match status" value="1"/>
</dbReference>
<dbReference type="EC" id="1.1.1.47" evidence="4"/>
<reference evidence="4 5" key="1">
    <citation type="journal article" date="2019" name="Syst. Appl. Microbiol.">
        <title>Microvirga tunisiensis sp. nov., a root nodule symbiotic bacterium isolated from Lupinus micranthus and L. luteus grown in Northern Tunisia.</title>
        <authorList>
            <person name="Msaddak A."/>
            <person name="Rejili M."/>
            <person name="Duran D."/>
            <person name="Mars M."/>
            <person name="Palacios J.M."/>
            <person name="Ruiz-Argueso T."/>
            <person name="Rey L."/>
            <person name="Imperial J."/>
        </authorList>
    </citation>
    <scope>NUCLEOTIDE SEQUENCE [LARGE SCALE GENOMIC DNA]</scope>
    <source>
        <strain evidence="4 5">Lmie10</strain>
    </source>
</reference>
<dbReference type="PANTHER" id="PTHR43639:SF1">
    <property type="entry name" value="SHORT-CHAIN DEHYDROGENASE_REDUCTASE FAMILY PROTEIN"/>
    <property type="match status" value="1"/>
</dbReference>
<dbReference type="CDD" id="cd05233">
    <property type="entry name" value="SDR_c"/>
    <property type="match status" value="1"/>
</dbReference>
<keyword evidence="5" id="KW-1185">Reference proteome</keyword>
<dbReference type="Proteomes" id="UP000403266">
    <property type="component" value="Unassembled WGS sequence"/>
</dbReference>
<accession>A0A5N7MC05</accession>
<dbReference type="SMART" id="SM00822">
    <property type="entry name" value="PKS_KR"/>
    <property type="match status" value="1"/>
</dbReference>
<dbReference type="InterPro" id="IPR020904">
    <property type="entry name" value="Sc_DH/Rdtase_CS"/>
</dbReference>
<evidence type="ECO:0000256" key="1">
    <source>
        <dbReference type="ARBA" id="ARBA00006484"/>
    </source>
</evidence>
<comment type="similarity">
    <text evidence="1">Belongs to the short-chain dehydrogenases/reductases (SDR) family.</text>
</comment>
<dbReference type="Pfam" id="PF13561">
    <property type="entry name" value="adh_short_C2"/>
    <property type="match status" value="1"/>
</dbReference>
<protein>
    <submittedName>
        <fullName evidence="4">Glucose 1-dehydrogenase</fullName>
        <ecNumber evidence="4">1.1.1.47</ecNumber>
    </submittedName>
</protein>
<dbReference type="InterPro" id="IPR057326">
    <property type="entry name" value="KR_dom"/>
</dbReference>
<name>A0A5N7MC05_9HYPH</name>
<dbReference type="RefSeq" id="WP_152709151.1">
    <property type="nucleotide sequence ID" value="NZ_VOSJ01000003.1"/>
</dbReference>
<evidence type="ECO:0000313" key="5">
    <source>
        <dbReference type="Proteomes" id="UP000403266"/>
    </source>
</evidence>
<keyword evidence="2 4" id="KW-0560">Oxidoreductase</keyword>
<dbReference type="GO" id="GO:0047936">
    <property type="term" value="F:glucose 1-dehydrogenase [NAD(P)+] activity"/>
    <property type="evidence" value="ECO:0007669"/>
    <property type="project" value="UniProtKB-EC"/>
</dbReference>
<dbReference type="NCBIfam" id="NF005559">
    <property type="entry name" value="PRK07231.1"/>
    <property type="match status" value="1"/>
</dbReference>
<dbReference type="PRINTS" id="PR00080">
    <property type="entry name" value="SDRFAMILY"/>
</dbReference>
<dbReference type="PANTHER" id="PTHR43639">
    <property type="entry name" value="OXIDOREDUCTASE, SHORT-CHAIN DEHYDROGENASE/REDUCTASE FAMILY (AFU_ORTHOLOGUE AFUA_5G02870)"/>
    <property type="match status" value="1"/>
</dbReference>
<feature type="domain" description="Ketoreductase" evidence="3">
    <location>
        <begin position="6"/>
        <end position="214"/>
    </location>
</feature>
<comment type="caution">
    <text evidence="4">The sequence shown here is derived from an EMBL/GenBank/DDBJ whole genome shotgun (WGS) entry which is preliminary data.</text>
</comment>
<gene>
    <name evidence="4" type="ORF">FS320_03150</name>
</gene>
<dbReference type="SUPFAM" id="SSF51735">
    <property type="entry name" value="NAD(P)-binding Rossmann-fold domains"/>
    <property type="match status" value="1"/>
</dbReference>
<dbReference type="EMBL" id="VOSK01000004">
    <property type="protein sequence ID" value="MPR24248.1"/>
    <property type="molecule type" value="Genomic_DNA"/>
</dbReference>
<evidence type="ECO:0000256" key="2">
    <source>
        <dbReference type="ARBA" id="ARBA00023002"/>
    </source>
</evidence>
<proteinExistence type="inferred from homology"/>
<dbReference type="Gene3D" id="3.40.50.720">
    <property type="entry name" value="NAD(P)-binding Rossmann-like Domain"/>
    <property type="match status" value="1"/>
</dbReference>
<sequence length="252" mass="26122">MQSRRPVVLITGGSRGIGAAVAQLAAERGYDVAITYRSERDSAEQVLAACRASGAAAVACQGDVAVEADVVRLFDEAETALGPVSHVVNNAGITGKSSKLEQASAETIRACIDINVLGAIWVAREAARRLSKSQGGKGGTIVNISSVAASLGSPNEYVWYAASKGAVDSLTIGLAKELAGEGVRVNAVSPGMTKTDIHERSTQDAGRMERIRPHIPLNRIGEPEEIAEAVLFLISDAASYITGANLPVSGGR</sequence>
<dbReference type="AlphaFoldDB" id="A0A5N7MC05"/>
<dbReference type="InterPro" id="IPR036291">
    <property type="entry name" value="NAD(P)-bd_dom_sf"/>
</dbReference>
<dbReference type="PRINTS" id="PR00081">
    <property type="entry name" value="GDHRDH"/>
</dbReference>